<comment type="caution">
    <text evidence="3">The sequence shown here is derived from an EMBL/GenBank/DDBJ whole genome shotgun (WGS) entry which is preliminary data.</text>
</comment>
<dbReference type="Gene3D" id="2.60.120.200">
    <property type="match status" value="2"/>
</dbReference>
<dbReference type="AlphaFoldDB" id="A0AAV2GXC8"/>
<protein>
    <recommendedName>
        <fullName evidence="2">MAM domain-containing protein</fullName>
    </recommendedName>
</protein>
<keyword evidence="4" id="KW-1185">Reference proteome</keyword>
<dbReference type="EMBL" id="CAXITT010000002">
    <property type="protein sequence ID" value="CAL1526100.1"/>
    <property type="molecule type" value="Genomic_DNA"/>
</dbReference>
<evidence type="ECO:0000256" key="1">
    <source>
        <dbReference type="SAM" id="MobiDB-lite"/>
    </source>
</evidence>
<feature type="domain" description="MAM" evidence="2">
    <location>
        <begin position="303"/>
        <end position="472"/>
    </location>
</feature>
<sequence>MTSSPEPRSRQRLTNLTNCFVMNMFLNHRICVFTFILLMKSFTLKGGSAEAASHTTPAPTPDPRCGQQVVVFDDFDKSGGIFQSYANHNQSIKWIRTNSTSHGPMSTDWGPSSQTHHGSYMSLVSVGNTHVTSGTTALLSTKISPLSGAVCIEFHYATKGSSNFNIKVWGQAAPDYSSRPTDVMIGQTGSVRANQWKAAYFYGCLQNVKYLAFESEWHGTNSSTVSLDYIRVTNFNSSCSDLPSSRSTLRQTATTATSRPITSTSTTSAIPTTTTKLAITATSPTTTLSPADPSCTTNRTGLPSCNFDKSQCTFTSYAERNSNLKWIRAQDNPIPRDRQLSKNSSSGSYMTLGTTIPGNPPPPPHTKALLSTAISKDVSAICLEFHYSTSNALHNIRIWSQADPGYMSRDTDVLLWEMKDVNTSSQWRTAYVSTCLLDRNYIAFESEFIDTDDGVGIDYIRITRSNRADCLKTNTNTIPLSTAKKTTTPTTTTTTPTVDTKTNTIIATTTIPTTSTTTPTMATTTNPTSTTTTQTATTTTPTIATTTTPTMATTTTPTIATTTTPTMATTTTPTIAITTTPTMATTTTHSIATITTPTIATTANPTIATTTPPTITKITIPRTATKNTPIITKTINPTVTTTINSTTTTITTITETTTTTTTNYTTTATTTTTSTTTTKTTNTSTTTTERTRAERLKSTTTNCLTSLKMAEPTESTTTTPIIPAATATTHFTNST</sequence>
<organism evidence="3 4">
    <name type="scientific">Lymnaea stagnalis</name>
    <name type="common">Great pond snail</name>
    <name type="synonym">Helix stagnalis</name>
    <dbReference type="NCBI Taxonomy" id="6523"/>
    <lineage>
        <taxon>Eukaryota</taxon>
        <taxon>Metazoa</taxon>
        <taxon>Spiralia</taxon>
        <taxon>Lophotrochozoa</taxon>
        <taxon>Mollusca</taxon>
        <taxon>Gastropoda</taxon>
        <taxon>Heterobranchia</taxon>
        <taxon>Euthyneura</taxon>
        <taxon>Panpulmonata</taxon>
        <taxon>Hygrophila</taxon>
        <taxon>Lymnaeoidea</taxon>
        <taxon>Lymnaeidae</taxon>
        <taxon>Lymnaea</taxon>
    </lineage>
</organism>
<evidence type="ECO:0000313" key="4">
    <source>
        <dbReference type="Proteomes" id="UP001497497"/>
    </source>
</evidence>
<evidence type="ECO:0000313" key="3">
    <source>
        <dbReference type="EMBL" id="CAL1526100.1"/>
    </source>
</evidence>
<dbReference type="PROSITE" id="PS50060">
    <property type="entry name" value="MAM_2"/>
    <property type="match status" value="2"/>
</dbReference>
<dbReference type="SUPFAM" id="SSF49899">
    <property type="entry name" value="Concanavalin A-like lectins/glucanases"/>
    <property type="match status" value="2"/>
</dbReference>
<dbReference type="Proteomes" id="UP001497497">
    <property type="component" value="Unassembled WGS sequence"/>
</dbReference>
<dbReference type="InterPro" id="IPR000998">
    <property type="entry name" value="MAM_dom"/>
</dbReference>
<dbReference type="Pfam" id="PF00629">
    <property type="entry name" value="MAM"/>
    <property type="match status" value="2"/>
</dbReference>
<dbReference type="SMART" id="SM00137">
    <property type="entry name" value="MAM"/>
    <property type="match status" value="1"/>
</dbReference>
<reference evidence="3 4" key="1">
    <citation type="submission" date="2024-04" db="EMBL/GenBank/DDBJ databases">
        <authorList>
            <consortium name="Genoscope - CEA"/>
            <person name="William W."/>
        </authorList>
    </citation>
    <scope>NUCLEOTIDE SEQUENCE [LARGE SCALE GENOMIC DNA]</scope>
</reference>
<feature type="domain" description="MAM" evidence="2">
    <location>
        <begin position="72"/>
        <end position="241"/>
    </location>
</feature>
<dbReference type="InterPro" id="IPR013320">
    <property type="entry name" value="ConA-like_dom_sf"/>
</dbReference>
<proteinExistence type="predicted"/>
<name>A0AAV2GXC8_LYMST</name>
<gene>
    <name evidence="3" type="ORF">GSLYS_00000277001</name>
</gene>
<evidence type="ECO:0000259" key="2">
    <source>
        <dbReference type="PROSITE" id="PS50060"/>
    </source>
</evidence>
<dbReference type="GO" id="GO:0016020">
    <property type="term" value="C:membrane"/>
    <property type="evidence" value="ECO:0007669"/>
    <property type="project" value="InterPro"/>
</dbReference>
<feature type="region of interest" description="Disordered" evidence="1">
    <location>
        <begin position="513"/>
        <end position="539"/>
    </location>
</feature>
<accession>A0AAV2GXC8</accession>